<gene>
    <name evidence="1" type="ordered locus">Os06g0602000</name>
    <name evidence="1" type="ORF">OSNPB_060602000</name>
</gene>
<sequence length="111" mass="11223">MALARLAASYACCCSCIWRSMSWSRVMFCRMASMSASACALGSGLTWACTTTGAVGAAAGCDGAAWGTTSWLVERISLVWSALAAAAAFATSAAFGTCSEVAGAEGGYISY</sequence>
<accession>A0A0P0WYI5</accession>
<dbReference type="Gramene" id="Os06t0602000-00">
    <property type="protein sequence ID" value="Os06t0602000-00"/>
    <property type="gene ID" value="Os06g0602000"/>
</dbReference>
<reference evidence="1 2" key="2">
    <citation type="journal article" date="2013" name="Plant Cell Physiol.">
        <title>Rice Annotation Project Database (RAP-DB): an integrative and interactive database for rice genomics.</title>
        <authorList>
            <person name="Sakai H."/>
            <person name="Lee S.S."/>
            <person name="Tanaka T."/>
            <person name="Numa H."/>
            <person name="Kim J."/>
            <person name="Kawahara Y."/>
            <person name="Wakimoto H."/>
            <person name="Yang C.C."/>
            <person name="Iwamoto M."/>
            <person name="Abe T."/>
            <person name="Yamada Y."/>
            <person name="Muto A."/>
            <person name="Inokuchi H."/>
            <person name="Ikemura T."/>
            <person name="Matsumoto T."/>
            <person name="Sasaki T."/>
            <person name="Itoh T."/>
        </authorList>
    </citation>
    <scope>NUCLEOTIDE SEQUENCE [LARGE SCALE GENOMIC DNA]</scope>
    <source>
        <strain evidence="2">cv. Nipponbare</strain>
    </source>
</reference>
<dbReference type="Proteomes" id="UP000059680">
    <property type="component" value="Chromosome 6"/>
</dbReference>
<protein>
    <submittedName>
        <fullName evidence="1">Os06g0602000 protein</fullName>
    </submittedName>
</protein>
<proteinExistence type="predicted"/>
<keyword evidence="2" id="KW-1185">Reference proteome</keyword>
<organism evidence="1 2">
    <name type="scientific">Oryza sativa subsp. japonica</name>
    <name type="common">Rice</name>
    <dbReference type="NCBI Taxonomy" id="39947"/>
    <lineage>
        <taxon>Eukaryota</taxon>
        <taxon>Viridiplantae</taxon>
        <taxon>Streptophyta</taxon>
        <taxon>Embryophyta</taxon>
        <taxon>Tracheophyta</taxon>
        <taxon>Spermatophyta</taxon>
        <taxon>Magnoliopsida</taxon>
        <taxon>Liliopsida</taxon>
        <taxon>Poales</taxon>
        <taxon>Poaceae</taxon>
        <taxon>BOP clade</taxon>
        <taxon>Oryzoideae</taxon>
        <taxon>Oryzeae</taxon>
        <taxon>Oryzinae</taxon>
        <taxon>Oryza</taxon>
        <taxon>Oryza sativa</taxon>
    </lineage>
</organism>
<name>A0A0P0WYI5_ORYSJ</name>
<dbReference type="PaxDb" id="39947-A0A0P0WYI5"/>
<dbReference type="AlphaFoldDB" id="A0A0P0WYI5"/>
<evidence type="ECO:0000313" key="2">
    <source>
        <dbReference type="Proteomes" id="UP000059680"/>
    </source>
</evidence>
<evidence type="ECO:0000313" key="1">
    <source>
        <dbReference type="EMBL" id="BAS98499.1"/>
    </source>
</evidence>
<reference evidence="1 2" key="3">
    <citation type="journal article" date="2013" name="Rice">
        <title>Improvement of the Oryza sativa Nipponbare reference genome using next generation sequence and optical map data.</title>
        <authorList>
            <person name="Kawahara Y."/>
            <person name="de la Bastide M."/>
            <person name="Hamilton J.P."/>
            <person name="Kanamori H."/>
            <person name="McCombie W.R."/>
            <person name="Ouyang S."/>
            <person name="Schwartz D.C."/>
            <person name="Tanaka T."/>
            <person name="Wu J."/>
            <person name="Zhou S."/>
            <person name="Childs K.L."/>
            <person name="Davidson R.M."/>
            <person name="Lin H."/>
            <person name="Quesada-Ocampo L."/>
            <person name="Vaillancourt B."/>
            <person name="Sakai H."/>
            <person name="Lee S.S."/>
            <person name="Kim J."/>
            <person name="Numa H."/>
            <person name="Itoh T."/>
            <person name="Buell C.R."/>
            <person name="Matsumoto T."/>
        </authorList>
    </citation>
    <scope>NUCLEOTIDE SEQUENCE [LARGE SCALE GENOMIC DNA]</scope>
    <source>
        <strain evidence="2">cv. Nipponbare</strain>
    </source>
</reference>
<reference evidence="2" key="1">
    <citation type="journal article" date="2005" name="Nature">
        <title>The map-based sequence of the rice genome.</title>
        <authorList>
            <consortium name="International rice genome sequencing project (IRGSP)"/>
            <person name="Matsumoto T."/>
            <person name="Wu J."/>
            <person name="Kanamori H."/>
            <person name="Katayose Y."/>
            <person name="Fujisawa M."/>
            <person name="Namiki N."/>
            <person name="Mizuno H."/>
            <person name="Yamamoto K."/>
            <person name="Antonio B.A."/>
            <person name="Baba T."/>
            <person name="Sakata K."/>
            <person name="Nagamura Y."/>
            <person name="Aoki H."/>
            <person name="Arikawa K."/>
            <person name="Arita K."/>
            <person name="Bito T."/>
            <person name="Chiden Y."/>
            <person name="Fujitsuka N."/>
            <person name="Fukunaka R."/>
            <person name="Hamada M."/>
            <person name="Harada C."/>
            <person name="Hayashi A."/>
            <person name="Hijishita S."/>
            <person name="Honda M."/>
            <person name="Hosokawa S."/>
            <person name="Ichikawa Y."/>
            <person name="Idonuma A."/>
            <person name="Iijima M."/>
            <person name="Ikeda M."/>
            <person name="Ikeno M."/>
            <person name="Ito K."/>
            <person name="Ito S."/>
            <person name="Ito T."/>
            <person name="Ito Y."/>
            <person name="Ito Y."/>
            <person name="Iwabuchi A."/>
            <person name="Kamiya K."/>
            <person name="Karasawa W."/>
            <person name="Kurita K."/>
            <person name="Katagiri S."/>
            <person name="Kikuta A."/>
            <person name="Kobayashi H."/>
            <person name="Kobayashi N."/>
            <person name="Machita K."/>
            <person name="Maehara T."/>
            <person name="Masukawa M."/>
            <person name="Mizubayashi T."/>
            <person name="Mukai Y."/>
            <person name="Nagasaki H."/>
            <person name="Nagata Y."/>
            <person name="Naito S."/>
            <person name="Nakashima M."/>
            <person name="Nakama Y."/>
            <person name="Nakamichi Y."/>
            <person name="Nakamura M."/>
            <person name="Meguro A."/>
            <person name="Negishi M."/>
            <person name="Ohta I."/>
            <person name="Ohta T."/>
            <person name="Okamoto M."/>
            <person name="Ono N."/>
            <person name="Saji S."/>
            <person name="Sakaguchi M."/>
            <person name="Sakai K."/>
            <person name="Shibata M."/>
            <person name="Shimokawa T."/>
            <person name="Song J."/>
            <person name="Takazaki Y."/>
            <person name="Terasawa K."/>
            <person name="Tsugane M."/>
            <person name="Tsuji K."/>
            <person name="Ueda S."/>
            <person name="Waki K."/>
            <person name="Yamagata H."/>
            <person name="Yamamoto M."/>
            <person name="Yamamoto S."/>
            <person name="Yamane H."/>
            <person name="Yoshiki S."/>
            <person name="Yoshihara R."/>
            <person name="Yukawa K."/>
            <person name="Zhong H."/>
            <person name="Yano M."/>
            <person name="Yuan Q."/>
            <person name="Ouyang S."/>
            <person name="Liu J."/>
            <person name="Jones K.M."/>
            <person name="Gansberger K."/>
            <person name="Moffat K."/>
            <person name="Hill J."/>
            <person name="Bera J."/>
            <person name="Fadrosh D."/>
            <person name="Jin S."/>
            <person name="Johri S."/>
            <person name="Kim M."/>
            <person name="Overton L."/>
            <person name="Reardon M."/>
            <person name="Tsitrin T."/>
            <person name="Vuong H."/>
            <person name="Weaver B."/>
            <person name="Ciecko A."/>
            <person name="Tallon L."/>
            <person name="Jackson J."/>
            <person name="Pai G."/>
            <person name="Aken S.V."/>
            <person name="Utterback T."/>
            <person name="Reidmuller S."/>
            <person name="Feldblyum T."/>
            <person name="Hsiao J."/>
            <person name="Zismann V."/>
            <person name="Iobst S."/>
            <person name="de Vazeille A.R."/>
            <person name="Buell C.R."/>
            <person name="Ying K."/>
            <person name="Li Y."/>
            <person name="Lu T."/>
            <person name="Huang Y."/>
            <person name="Zhao Q."/>
            <person name="Feng Q."/>
            <person name="Zhang L."/>
            <person name="Zhu J."/>
            <person name="Weng Q."/>
            <person name="Mu J."/>
            <person name="Lu Y."/>
            <person name="Fan D."/>
            <person name="Liu Y."/>
            <person name="Guan J."/>
            <person name="Zhang Y."/>
            <person name="Yu S."/>
            <person name="Liu X."/>
            <person name="Zhang Y."/>
            <person name="Hong G."/>
            <person name="Han B."/>
            <person name="Choisne N."/>
            <person name="Demange N."/>
            <person name="Orjeda G."/>
            <person name="Samain S."/>
            <person name="Cattolico L."/>
            <person name="Pelletier E."/>
            <person name="Couloux A."/>
            <person name="Segurens B."/>
            <person name="Wincker P."/>
            <person name="D'Hont A."/>
            <person name="Scarpelli C."/>
            <person name="Weissenbach J."/>
            <person name="Salanoubat M."/>
            <person name="Quetier F."/>
            <person name="Yu Y."/>
            <person name="Kim H.R."/>
            <person name="Rambo T."/>
            <person name="Currie J."/>
            <person name="Collura K."/>
            <person name="Luo M."/>
            <person name="Yang T."/>
            <person name="Ammiraju J.S.S."/>
            <person name="Engler F."/>
            <person name="Soderlund C."/>
            <person name="Wing R.A."/>
            <person name="Palmer L.E."/>
            <person name="de la Bastide M."/>
            <person name="Spiegel L."/>
            <person name="Nascimento L."/>
            <person name="Zutavern T."/>
            <person name="O'Shaughnessy A."/>
            <person name="Dike S."/>
            <person name="Dedhia N."/>
            <person name="Preston R."/>
            <person name="Balija V."/>
            <person name="McCombie W.R."/>
            <person name="Chow T."/>
            <person name="Chen H."/>
            <person name="Chung M."/>
            <person name="Chen C."/>
            <person name="Shaw J."/>
            <person name="Wu H."/>
            <person name="Hsiao K."/>
            <person name="Chao Y."/>
            <person name="Chu M."/>
            <person name="Cheng C."/>
            <person name="Hour A."/>
            <person name="Lee P."/>
            <person name="Lin S."/>
            <person name="Lin Y."/>
            <person name="Liou J."/>
            <person name="Liu S."/>
            <person name="Hsing Y."/>
            <person name="Raghuvanshi S."/>
            <person name="Mohanty A."/>
            <person name="Bharti A.K."/>
            <person name="Gaur A."/>
            <person name="Gupta V."/>
            <person name="Kumar D."/>
            <person name="Ravi V."/>
            <person name="Vij S."/>
            <person name="Kapur A."/>
            <person name="Khurana P."/>
            <person name="Khurana P."/>
            <person name="Khurana J.P."/>
            <person name="Tyagi A.K."/>
            <person name="Gaikwad K."/>
            <person name="Singh A."/>
            <person name="Dalal V."/>
            <person name="Srivastava S."/>
            <person name="Dixit A."/>
            <person name="Pal A.K."/>
            <person name="Ghazi I.A."/>
            <person name="Yadav M."/>
            <person name="Pandit A."/>
            <person name="Bhargava A."/>
            <person name="Sureshbabu K."/>
            <person name="Batra K."/>
            <person name="Sharma T.R."/>
            <person name="Mohapatra T."/>
            <person name="Singh N.K."/>
            <person name="Messing J."/>
            <person name="Nelson A.B."/>
            <person name="Fuks G."/>
            <person name="Kavchok S."/>
            <person name="Keizer G."/>
            <person name="Linton E."/>
            <person name="Llaca V."/>
            <person name="Song R."/>
            <person name="Tanyolac B."/>
            <person name="Young S."/>
            <person name="Ho-Il K."/>
            <person name="Hahn J.H."/>
            <person name="Sangsakoo G."/>
            <person name="Vanavichit A."/>
            <person name="de Mattos Luiz.A.T."/>
            <person name="Zimmer P.D."/>
            <person name="Malone G."/>
            <person name="Dellagostin O."/>
            <person name="de Oliveira A.C."/>
            <person name="Bevan M."/>
            <person name="Bancroft I."/>
            <person name="Minx P."/>
            <person name="Cordum H."/>
            <person name="Wilson R."/>
            <person name="Cheng Z."/>
            <person name="Jin W."/>
            <person name="Jiang J."/>
            <person name="Leong S.A."/>
            <person name="Iwama H."/>
            <person name="Gojobori T."/>
            <person name="Itoh T."/>
            <person name="Niimura Y."/>
            <person name="Fujii Y."/>
            <person name="Habara T."/>
            <person name="Sakai H."/>
            <person name="Sato Y."/>
            <person name="Wilson G."/>
            <person name="Kumar K."/>
            <person name="McCouch S."/>
            <person name="Juretic N."/>
            <person name="Hoen D."/>
            <person name="Wright S."/>
            <person name="Bruskiewich R."/>
            <person name="Bureau T."/>
            <person name="Miyao A."/>
            <person name="Hirochika H."/>
            <person name="Nishikawa T."/>
            <person name="Kadowaki K."/>
            <person name="Sugiura M."/>
            <person name="Burr B."/>
            <person name="Sasaki T."/>
        </authorList>
    </citation>
    <scope>NUCLEOTIDE SEQUENCE [LARGE SCALE GENOMIC DNA]</scope>
    <source>
        <strain evidence="2">cv. Nipponbare</strain>
    </source>
</reference>
<dbReference type="InParanoid" id="A0A0P0WYI5"/>
<dbReference type="EMBL" id="AP014962">
    <property type="protein sequence ID" value="BAS98499.1"/>
    <property type="molecule type" value="Genomic_DNA"/>
</dbReference>